<dbReference type="PANTHER" id="PTHR17490">
    <property type="entry name" value="SUA5"/>
    <property type="match status" value="1"/>
</dbReference>
<protein>
    <recommendedName>
        <fullName evidence="10">L-threonylcarbamoyladenylate synthase</fullName>
        <ecNumber evidence="3">2.7.7.87</ecNumber>
    </recommendedName>
    <alternativeName>
        <fullName evidence="10">L-threonylcarbamoyladenylate synthase</fullName>
    </alternativeName>
</protein>
<keyword evidence="7" id="KW-0548">Nucleotidyltransferase</keyword>
<dbReference type="KEGG" id="ncv:NCAV_0921"/>
<sequence length="205" mass="22284">MLPLLLQCNEQGIARAATIVREGGVIAYPTDTVYGLGCDPYNEDAVERVFRIKGREEGKAVPLLCASVKDAMRIAYMDERALVLARHFWPGALTILARLKDAKISSRIVKDGKVGVRVPNHEHALRLISLCNGVLVGTSANPSGMSPAVNAMQVMAMLNGLDAILDCGEANIGKASTVYDVEKGMIIREGAIAREELERCLMEYR</sequence>
<dbReference type="Proteomes" id="UP000236248">
    <property type="component" value="Chromosome NCAV"/>
</dbReference>
<evidence type="ECO:0000259" key="12">
    <source>
        <dbReference type="PROSITE" id="PS51163"/>
    </source>
</evidence>
<gene>
    <name evidence="13" type="ORF">NCAV_0921</name>
</gene>
<comment type="subcellular location">
    <subcellularLocation>
        <location evidence="1">Cytoplasm</location>
    </subcellularLocation>
</comment>
<keyword evidence="9" id="KW-0067">ATP-binding</keyword>
<evidence type="ECO:0000256" key="8">
    <source>
        <dbReference type="ARBA" id="ARBA00022741"/>
    </source>
</evidence>
<keyword evidence="8" id="KW-0547">Nucleotide-binding</keyword>
<dbReference type="GO" id="GO:0005737">
    <property type="term" value="C:cytoplasm"/>
    <property type="evidence" value="ECO:0007669"/>
    <property type="project" value="UniProtKB-SubCell"/>
</dbReference>
<keyword evidence="4" id="KW-0963">Cytoplasm</keyword>
<accession>A0A2K5AR21</accession>
<evidence type="ECO:0000256" key="4">
    <source>
        <dbReference type="ARBA" id="ARBA00022490"/>
    </source>
</evidence>
<dbReference type="Gene3D" id="3.90.870.10">
    <property type="entry name" value="DHBP synthase"/>
    <property type="match status" value="1"/>
</dbReference>
<dbReference type="SUPFAM" id="SSF55821">
    <property type="entry name" value="YrdC/RibB"/>
    <property type="match status" value="1"/>
</dbReference>
<reference evidence="14" key="1">
    <citation type="submission" date="2018-01" db="EMBL/GenBank/DDBJ databases">
        <authorList>
            <person name="Kerou L M."/>
        </authorList>
    </citation>
    <scope>NUCLEOTIDE SEQUENCE [LARGE SCALE GENOMIC DNA]</scope>
    <source>
        <strain evidence="14">SCU2</strain>
    </source>
</reference>
<keyword evidence="5" id="KW-0808">Transferase</keyword>
<dbReference type="GeneID" id="41594972"/>
<keyword evidence="6" id="KW-0819">tRNA processing</keyword>
<dbReference type="NCBIfam" id="TIGR00057">
    <property type="entry name" value="L-threonylcarbamoyladenylate synthase"/>
    <property type="match status" value="1"/>
</dbReference>
<proteinExistence type="inferred from homology"/>
<dbReference type="GO" id="GO:0061710">
    <property type="term" value="F:L-threonylcarbamoyladenylate synthase"/>
    <property type="evidence" value="ECO:0007669"/>
    <property type="project" value="UniProtKB-EC"/>
</dbReference>
<comment type="catalytic activity">
    <reaction evidence="11">
        <text>L-threonine + hydrogencarbonate + ATP = L-threonylcarbamoyladenylate + diphosphate + H2O</text>
        <dbReference type="Rhea" id="RHEA:36407"/>
        <dbReference type="ChEBI" id="CHEBI:15377"/>
        <dbReference type="ChEBI" id="CHEBI:17544"/>
        <dbReference type="ChEBI" id="CHEBI:30616"/>
        <dbReference type="ChEBI" id="CHEBI:33019"/>
        <dbReference type="ChEBI" id="CHEBI:57926"/>
        <dbReference type="ChEBI" id="CHEBI:73682"/>
        <dbReference type="EC" id="2.7.7.87"/>
    </reaction>
</comment>
<keyword evidence="14" id="KW-1185">Reference proteome</keyword>
<dbReference type="AlphaFoldDB" id="A0A2K5AR21"/>
<name>A0A2K5AR21_9ARCH</name>
<dbReference type="GO" id="GO:0008033">
    <property type="term" value="P:tRNA processing"/>
    <property type="evidence" value="ECO:0007669"/>
    <property type="project" value="UniProtKB-KW"/>
</dbReference>
<dbReference type="PROSITE" id="PS51163">
    <property type="entry name" value="YRDC"/>
    <property type="match status" value="1"/>
</dbReference>
<evidence type="ECO:0000256" key="11">
    <source>
        <dbReference type="ARBA" id="ARBA00048366"/>
    </source>
</evidence>
<evidence type="ECO:0000313" key="14">
    <source>
        <dbReference type="Proteomes" id="UP000236248"/>
    </source>
</evidence>
<dbReference type="InterPro" id="IPR050156">
    <property type="entry name" value="TC-AMP_synthase_SUA5"/>
</dbReference>
<dbReference type="InterPro" id="IPR017945">
    <property type="entry name" value="DHBP_synth_RibB-like_a/b_dom"/>
</dbReference>
<evidence type="ECO:0000256" key="7">
    <source>
        <dbReference type="ARBA" id="ARBA00022695"/>
    </source>
</evidence>
<dbReference type="GO" id="GO:0000049">
    <property type="term" value="F:tRNA binding"/>
    <property type="evidence" value="ECO:0007669"/>
    <property type="project" value="TreeGrafter"/>
</dbReference>
<dbReference type="Pfam" id="PF01300">
    <property type="entry name" value="Sua5_yciO_yrdC"/>
    <property type="match status" value="1"/>
</dbReference>
<evidence type="ECO:0000256" key="3">
    <source>
        <dbReference type="ARBA" id="ARBA00012584"/>
    </source>
</evidence>
<dbReference type="EMBL" id="LT981265">
    <property type="protein sequence ID" value="SPC34098.1"/>
    <property type="molecule type" value="Genomic_DNA"/>
</dbReference>
<dbReference type="GO" id="GO:0005524">
    <property type="term" value="F:ATP binding"/>
    <property type="evidence" value="ECO:0007669"/>
    <property type="project" value="UniProtKB-KW"/>
</dbReference>
<evidence type="ECO:0000256" key="6">
    <source>
        <dbReference type="ARBA" id="ARBA00022694"/>
    </source>
</evidence>
<evidence type="ECO:0000256" key="5">
    <source>
        <dbReference type="ARBA" id="ARBA00022679"/>
    </source>
</evidence>
<evidence type="ECO:0000256" key="9">
    <source>
        <dbReference type="ARBA" id="ARBA00022840"/>
    </source>
</evidence>
<dbReference type="InterPro" id="IPR006070">
    <property type="entry name" value="Sua5-like_dom"/>
</dbReference>
<dbReference type="RefSeq" id="WP_103287169.1">
    <property type="nucleotide sequence ID" value="NZ_LT981265.1"/>
</dbReference>
<feature type="domain" description="YrdC-like" evidence="12">
    <location>
        <begin position="10"/>
        <end position="192"/>
    </location>
</feature>
<comment type="similarity">
    <text evidence="2">Belongs to the SUA5 family.</text>
</comment>
<dbReference type="GO" id="GO:0003725">
    <property type="term" value="F:double-stranded RNA binding"/>
    <property type="evidence" value="ECO:0007669"/>
    <property type="project" value="InterPro"/>
</dbReference>
<dbReference type="PANTHER" id="PTHR17490:SF16">
    <property type="entry name" value="THREONYLCARBAMOYL-AMP SYNTHASE"/>
    <property type="match status" value="1"/>
</dbReference>
<evidence type="ECO:0000313" key="13">
    <source>
        <dbReference type="EMBL" id="SPC34098.1"/>
    </source>
</evidence>
<dbReference type="GO" id="GO:0006450">
    <property type="term" value="P:regulation of translational fidelity"/>
    <property type="evidence" value="ECO:0007669"/>
    <property type="project" value="TreeGrafter"/>
</dbReference>
<organism evidence="13 14">
    <name type="scientific">Candidatus Nitrosocaldus cavascurensis</name>
    <dbReference type="NCBI Taxonomy" id="2058097"/>
    <lineage>
        <taxon>Archaea</taxon>
        <taxon>Nitrososphaerota</taxon>
        <taxon>Nitrososphaeria</taxon>
        <taxon>Candidatus Nitrosocaldales</taxon>
        <taxon>Candidatus Nitrosocaldaceae</taxon>
        <taxon>Candidatus Nitrosocaldus</taxon>
    </lineage>
</organism>
<evidence type="ECO:0000256" key="2">
    <source>
        <dbReference type="ARBA" id="ARBA00007663"/>
    </source>
</evidence>
<evidence type="ECO:0000256" key="10">
    <source>
        <dbReference type="ARBA" id="ARBA00029774"/>
    </source>
</evidence>
<dbReference type="EC" id="2.7.7.87" evidence="3"/>
<evidence type="ECO:0000256" key="1">
    <source>
        <dbReference type="ARBA" id="ARBA00004496"/>
    </source>
</evidence>